<accession>A0A3B0YHD4</accession>
<dbReference type="SUPFAM" id="SSF56112">
    <property type="entry name" value="Protein kinase-like (PK-like)"/>
    <property type="match status" value="1"/>
</dbReference>
<dbReference type="PROSITE" id="PS50082">
    <property type="entry name" value="WD_REPEATS_2"/>
    <property type="match status" value="2"/>
</dbReference>
<keyword evidence="12" id="KW-1133">Transmembrane helix</keyword>
<sequence length="845" mass="95412">MRTQNINHSLANGSKIDTYEIIESIGSGGFGITYKAQDTHLQHLVAIKEYLPVQLAWRSDESSVIPRTDSDTESFEYGMKQFIEEGRTLAKFKHTNIVRVIRYFKTNGTAYLVMEYEQGQTLKEYLQTHPQPDEATLLGLMTSILKGLKAIHDQGFLHRDIKPSNIYLRDEGEPLLIDFGSARQALTRQTQSLTGIVTEGFAPFEQYTGNIQQTPATDLYGLGATLYHALSNTLPLNALDRFNSLHVNSKDPLLPCTQAGAAHYSHFFLTLIDWLLEIYPENRPQTVGAVIETLHNQNMPDLSRTQVNTRLHAVTTDSKSRSISKKTLLLGSLGILSLLAFVGYLTLLLPTSSPTLTTDISNNNNTSSTNTTSTTKDTGNPFSKHKKSSVRYMTELLVVKGGNYFQIESKPPGSKVYINDVYQGTTPYVFKQSFAGHYKITLKKVGYIDSHRAIYKVQNYSYLYKPTLHKVGYKAVKKYSLNIKVSPQNAQIKFIGSKHLYADDMRLAKGRYTVRVTSINHKPLEKTFDIDYADRKLKIALSHTQLLRTQKFSDWVEHIIPINGETAIVGVNGKHLRSINLNSGKVVREFENSKSDKPMISKDRLQLFTANRDSYQLWDLKQGKQLVTKKVKYRFQNSILFSAKRSGWIKTNQATKELKFFTFDQYPVVTKTIKLTEDINNLFDLSANENLLLTTSYSNNNNLYIIDIEQQKIVITLKGYDWQNESAAFTPDGKQVISLDNDGKLRLWNLQTKKPVWTSSDRFYAYTTLAVSSDGRLVATATNYDSILILDLSTGKVIANLAGHTDTIKTLTFFAKDKKLASGSDDNTLRIWDIAGVLKLNSITF</sequence>
<dbReference type="CDD" id="cd14014">
    <property type="entry name" value="STKc_PknB_like"/>
    <property type="match status" value="1"/>
</dbReference>
<dbReference type="PROSITE" id="PS50011">
    <property type="entry name" value="PROTEIN_KINASE_DOM"/>
    <property type="match status" value="1"/>
</dbReference>
<dbReference type="EMBL" id="UOFL01000047">
    <property type="protein sequence ID" value="VAW73599.1"/>
    <property type="molecule type" value="Genomic_DNA"/>
</dbReference>
<keyword evidence="12" id="KW-0812">Transmembrane</keyword>
<dbReference type="PROSITE" id="PS50294">
    <property type="entry name" value="WD_REPEATS_REGION"/>
    <property type="match status" value="2"/>
</dbReference>
<evidence type="ECO:0000256" key="2">
    <source>
        <dbReference type="ARBA" id="ARBA00022527"/>
    </source>
</evidence>
<dbReference type="InterPro" id="IPR011047">
    <property type="entry name" value="Quinoprotein_ADH-like_sf"/>
</dbReference>
<dbReference type="InterPro" id="IPR019775">
    <property type="entry name" value="WD40_repeat_CS"/>
</dbReference>
<evidence type="ECO:0000256" key="1">
    <source>
        <dbReference type="ARBA" id="ARBA00012513"/>
    </source>
</evidence>
<dbReference type="Pfam" id="PF08308">
    <property type="entry name" value="PEGA"/>
    <property type="match status" value="1"/>
</dbReference>
<keyword evidence="5" id="KW-0677">Repeat</keyword>
<feature type="compositionally biased region" description="Low complexity" evidence="11">
    <location>
        <begin position="356"/>
        <end position="380"/>
    </location>
</feature>
<dbReference type="SUPFAM" id="SSF50998">
    <property type="entry name" value="Quinoprotein alcohol dehydrogenase-like"/>
    <property type="match status" value="1"/>
</dbReference>
<feature type="region of interest" description="Disordered" evidence="11">
    <location>
        <begin position="356"/>
        <end position="386"/>
    </location>
</feature>
<dbReference type="AlphaFoldDB" id="A0A3B0YHD4"/>
<dbReference type="SMART" id="SM00220">
    <property type="entry name" value="S_TKc"/>
    <property type="match status" value="1"/>
</dbReference>
<dbReference type="Gene3D" id="1.10.510.10">
    <property type="entry name" value="Transferase(Phosphotransferase) domain 1"/>
    <property type="match status" value="1"/>
</dbReference>
<evidence type="ECO:0000256" key="12">
    <source>
        <dbReference type="SAM" id="Phobius"/>
    </source>
</evidence>
<gene>
    <name evidence="14" type="ORF">MNBD_GAMMA12-2525</name>
</gene>
<keyword evidence="3" id="KW-0853">WD repeat</keyword>
<dbReference type="InterPro" id="IPR013229">
    <property type="entry name" value="PEGA"/>
</dbReference>
<dbReference type="GO" id="GO:0004674">
    <property type="term" value="F:protein serine/threonine kinase activity"/>
    <property type="evidence" value="ECO:0007669"/>
    <property type="project" value="UniProtKB-KW"/>
</dbReference>
<evidence type="ECO:0000256" key="11">
    <source>
        <dbReference type="SAM" id="MobiDB-lite"/>
    </source>
</evidence>
<dbReference type="PROSITE" id="PS00678">
    <property type="entry name" value="WD_REPEATS_1"/>
    <property type="match status" value="2"/>
</dbReference>
<evidence type="ECO:0000256" key="7">
    <source>
        <dbReference type="ARBA" id="ARBA00022777"/>
    </source>
</evidence>
<dbReference type="PROSITE" id="PS00107">
    <property type="entry name" value="PROTEIN_KINASE_ATP"/>
    <property type="match status" value="1"/>
</dbReference>
<dbReference type="Gene3D" id="3.30.200.20">
    <property type="entry name" value="Phosphorylase Kinase, domain 1"/>
    <property type="match status" value="1"/>
</dbReference>
<dbReference type="InterPro" id="IPR008271">
    <property type="entry name" value="Ser/Thr_kinase_AS"/>
</dbReference>
<keyword evidence="12" id="KW-0472">Membrane</keyword>
<dbReference type="PANTHER" id="PTHR24363:SF0">
    <property type="entry name" value="SERINE_THREONINE KINASE LIKE DOMAIN CONTAINING 1"/>
    <property type="match status" value="1"/>
</dbReference>
<evidence type="ECO:0000256" key="8">
    <source>
        <dbReference type="ARBA" id="ARBA00022840"/>
    </source>
</evidence>
<feature type="domain" description="Protein kinase" evidence="13">
    <location>
        <begin position="19"/>
        <end position="302"/>
    </location>
</feature>
<keyword evidence="2" id="KW-0723">Serine/threonine-protein kinase</keyword>
<dbReference type="InterPro" id="IPR000719">
    <property type="entry name" value="Prot_kinase_dom"/>
</dbReference>
<organism evidence="14">
    <name type="scientific">hydrothermal vent metagenome</name>
    <dbReference type="NCBI Taxonomy" id="652676"/>
    <lineage>
        <taxon>unclassified sequences</taxon>
        <taxon>metagenomes</taxon>
        <taxon>ecological metagenomes</taxon>
    </lineage>
</organism>
<dbReference type="GO" id="GO:0005524">
    <property type="term" value="F:ATP binding"/>
    <property type="evidence" value="ECO:0007669"/>
    <property type="project" value="UniProtKB-KW"/>
</dbReference>
<feature type="transmembrane region" description="Helical" evidence="12">
    <location>
        <begin position="328"/>
        <end position="349"/>
    </location>
</feature>
<evidence type="ECO:0000259" key="13">
    <source>
        <dbReference type="PROSITE" id="PS50011"/>
    </source>
</evidence>
<dbReference type="SMART" id="SM00320">
    <property type="entry name" value="WD40"/>
    <property type="match status" value="3"/>
</dbReference>
<proteinExistence type="predicted"/>
<keyword evidence="4" id="KW-0808">Transferase</keyword>
<dbReference type="InterPro" id="IPR017441">
    <property type="entry name" value="Protein_kinase_ATP_BS"/>
</dbReference>
<evidence type="ECO:0000313" key="14">
    <source>
        <dbReference type="EMBL" id="VAW73599.1"/>
    </source>
</evidence>
<dbReference type="PROSITE" id="PS00108">
    <property type="entry name" value="PROTEIN_KINASE_ST"/>
    <property type="match status" value="1"/>
</dbReference>
<comment type="catalytic activity">
    <reaction evidence="9">
        <text>L-threonyl-[protein] + ATP = O-phospho-L-threonyl-[protein] + ADP + H(+)</text>
        <dbReference type="Rhea" id="RHEA:46608"/>
        <dbReference type="Rhea" id="RHEA-COMP:11060"/>
        <dbReference type="Rhea" id="RHEA-COMP:11605"/>
        <dbReference type="ChEBI" id="CHEBI:15378"/>
        <dbReference type="ChEBI" id="CHEBI:30013"/>
        <dbReference type="ChEBI" id="CHEBI:30616"/>
        <dbReference type="ChEBI" id="CHEBI:61977"/>
        <dbReference type="ChEBI" id="CHEBI:456216"/>
        <dbReference type="EC" id="2.7.11.1"/>
    </reaction>
</comment>
<protein>
    <recommendedName>
        <fullName evidence="1">non-specific serine/threonine protein kinase</fullName>
        <ecNumber evidence="1">2.7.11.1</ecNumber>
    </recommendedName>
</protein>
<dbReference type="EC" id="2.7.11.1" evidence="1"/>
<evidence type="ECO:0000256" key="5">
    <source>
        <dbReference type="ARBA" id="ARBA00022737"/>
    </source>
</evidence>
<dbReference type="Pfam" id="PF00400">
    <property type="entry name" value="WD40"/>
    <property type="match status" value="2"/>
</dbReference>
<evidence type="ECO:0000256" key="9">
    <source>
        <dbReference type="ARBA" id="ARBA00047899"/>
    </source>
</evidence>
<dbReference type="Gene3D" id="2.130.10.10">
    <property type="entry name" value="YVTN repeat-like/Quinoprotein amine dehydrogenase"/>
    <property type="match status" value="2"/>
</dbReference>
<keyword evidence="8" id="KW-0067">ATP-binding</keyword>
<evidence type="ECO:0000256" key="3">
    <source>
        <dbReference type="ARBA" id="ARBA00022574"/>
    </source>
</evidence>
<evidence type="ECO:0000256" key="4">
    <source>
        <dbReference type="ARBA" id="ARBA00022679"/>
    </source>
</evidence>
<evidence type="ECO:0000256" key="6">
    <source>
        <dbReference type="ARBA" id="ARBA00022741"/>
    </source>
</evidence>
<keyword evidence="6" id="KW-0547">Nucleotide-binding</keyword>
<dbReference type="InterPro" id="IPR011009">
    <property type="entry name" value="Kinase-like_dom_sf"/>
</dbReference>
<dbReference type="Pfam" id="PF00069">
    <property type="entry name" value="Pkinase"/>
    <property type="match status" value="1"/>
</dbReference>
<evidence type="ECO:0000256" key="10">
    <source>
        <dbReference type="ARBA" id="ARBA00048679"/>
    </source>
</evidence>
<dbReference type="PANTHER" id="PTHR24363">
    <property type="entry name" value="SERINE/THREONINE PROTEIN KINASE"/>
    <property type="match status" value="1"/>
</dbReference>
<dbReference type="InterPro" id="IPR015943">
    <property type="entry name" value="WD40/YVTN_repeat-like_dom_sf"/>
</dbReference>
<reference evidence="14" key="1">
    <citation type="submission" date="2018-06" db="EMBL/GenBank/DDBJ databases">
        <authorList>
            <person name="Zhirakovskaya E."/>
        </authorList>
    </citation>
    <scope>NUCLEOTIDE SEQUENCE</scope>
</reference>
<name>A0A3B0YHD4_9ZZZZ</name>
<comment type="catalytic activity">
    <reaction evidence="10">
        <text>L-seryl-[protein] + ATP = O-phospho-L-seryl-[protein] + ADP + H(+)</text>
        <dbReference type="Rhea" id="RHEA:17989"/>
        <dbReference type="Rhea" id="RHEA-COMP:9863"/>
        <dbReference type="Rhea" id="RHEA-COMP:11604"/>
        <dbReference type="ChEBI" id="CHEBI:15378"/>
        <dbReference type="ChEBI" id="CHEBI:29999"/>
        <dbReference type="ChEBI" id="CHEBI:30616"/>
        <dbReference type="ChEBI" id="CHEBI:83421"/>
        <dbReference type="ChEBI" id="CHEBI:456216"/>
        <dbReference type="EC" id="2.7.11.1"/>
    </reaction>
</comment>
<keyword evidence="7" id="KW-0418">Kinase</keyword>
<dbReference type="InterPro" id="IPR001680">
    <property type="entry name" value="WD40_rpt"/>
</dbReference>